<dbReference type="RefSeq" id="WP_101539515.1">
    <property type="nucleotide sequence ID" value="NZ_JBHWQV010000062.1"/>
</dbReference>
<dbReference type="Pfam" id="PF12646">
    <property type="entry name" value="DUF3783"/>
    <property type="match status" value="1"/>
</dbReference>
<reference evidence="1 3" key="1">
    <citation type="submission" date="2017-12" db="EMBL/GenBank/DDBJ databases">
        <title>Phylogenetic diversity of female urinary microbiome.</title>
        <authorList>
            <person name="Thomas-White K."/>
            <person name="Wolfe A.J."/>
        </authorList>
    </citation>
    <scope>NUCLEOTIDE SEQUENCE [LARGE SCALE GENOMIC DNA]</scope>
    <source>
        <strain evidence="1 3">UMB0119</strain>
    </source>
</reference>
<reference evidence="2 4" key="2">
    <citation type="submission" date="2018-06" db="EMBL/GenBank/DDBJ databases">
        <authorList>
            <consortium name="Pathogen Informatics"/>
            <person name="Doyle S."/>
        </authorList>
    </citation>
    <scope>NUCLEOTIDE SEQUENCE [LARGE SCALE GENOMIC DNA]</scope>
    <source>
        <strain evidence="2 4">NCTC9810</strain>
    </source>
</reference>
<dbReference type="Proteomes" id="UP000255124">
    <property type="component" value="Unassembled WGS sequence"/>
</dbReference>
<sequence length="188" mass="22362">MAKVLLYNVNENYDIEKFELLAIKNKVQIIRAEKEDSDQYIGYLLGYDGFKKRDTQLEMDPDLDFPFILFVNFDRDQLFEFLDQMRENGLAIQHKAGETENNVKWTLRELLIENDREGKMMGLIHKINSLVERASFLKNQYGEDKKLAELIDEMQAYFDDSSLFEFEVAKNYYEKLKEEVKRVESENN</sequence>
<protein>
    <submittedName>
        <fullName evidence="1">DUF3783 domain-containing protein</fullName>
    </submittedName>
    <submittedName>
        <fullName evidence="2">Domain of uncharacterized function (DUF3783)</fullName>
    </submittedName>
</protein>
<dbReference type="OrthoDB" id="2053609at2"/>
<dbReference type="EMBL" id="PKGS01000001">
    <property type="protein sequence ID" value="PKZ17354.1"/>
    <property type="molecule type" value="Genomic_DNA"/>
</dbReference>
<name>A0A2I1MB45_9FIRM</name>
<evidence type="ECO:0000313" key="4">
    <source>
        <dbReference type="Proteomes" id="UP000255124"/>
    </source>
</evidence>
<evidence type="ECO:0000313" key="2">
    <source>
        <dbReference type="EMBL" id="SUU93020.1"/>
    </source>
</evidence>
<dbReference type="InterPro" id="IPR016621">
    <property type="entry name" value="UCP014543"/>
</dbReference>
<evidence type="ECO:0000313" key="1">
    <source>
        <dbReference type="EMBL" id="PKZ17354.1"/>
    </source>
</evidence>
<proteinExistence type="predicted"/>
<gene>
    <name evidence="1" type="ORF">CYJ34_01210</name>
    <name evidence="2" type="ORF">NCTC9810_01370</name>
</gene>
<organism evidence="1 3">
    <name type="scientific">Anaerococcus octavius</name>
    <dbReference type="NCBI Taxonomy" id="54007"/>
    <lineage>
        <taxon>Bacteria</taxon>
        <taxon>Bacillati</taxon>
        <taxon>Bacillota</taxon>
        <taxon>Tissierellia</taxon>
        <taxon>Tissierellales</taxon>
        <taxon>Peptoniphilaceae</taxon>
        <taxon>Anaerococcus</taxon>
    </lineage>
</organism>
<accession>A0A2I1MB45</accession>
<evidence type="ECO:0000313" key="3">
    <source>
        <dbReference type="Proteomes" id="UP000234335"/>
    </source>
</evidence>
<dbReference type="EMBL" id="UFTA01000002">
    <property type="protein sequence ID" value="SUU93020.1"/>
    <property type="molecule type" value="Genomic_DNA"/>
</dbReference>
<dbReference type="Proteomes" id="UP000234335">
    <property type="component" value="Unassembled WGS sequence"/>
</dbReference>
<dbReference type="AlphaFoldDB" id="A0A2I1MB45"/>
<keyword evidence="3" id="KW-1185">Reference proteome</keyword>